<dbReference type="AlphaFoldDB" id="A0A5C6TRN1"/>
<organism evidence="1 2">
    <name type="scientific">Allosphingosinicella ginsenosidimutans</name>
    <dbReference type="NCBI Taxonomy" id="1176539"/>
    <lineage>
        <taxon>Bacteria</taxon>
        <taxon>Pseudomonadati</taxon>
        <taxon>Pseudomonadota</taxon>
        <taxon>Alphaproteobacteria</taxon>
        <taxon>Sphingomonadales</taxon>
        <taxon>Sphingomonadaceae</taxon>
        <taxon>Allosphingosinicella</taxon>
    </lineage>
</organism>
<dbReference type="Pfam" id="PF07751">
    <property type="entry name" value="Abi_2"/>
    <property type="match status" value="1"/>
</dbReference>
<gene>
    <name evidence="1" type="ORF">FRZ32_04595</name>
</gene>
<evidence type="ECO:0000313" key="2">
    <source>
        <dbReference type="Proteomes" id="UP000321249"/>
    </source>
</evidence>
<protein>
    <submittedName>
        <fullName evidence="1">Abi family protein</fullName>
    </submittedName>
</protein>
<dbReference type="EMBL" id="VOQQ01000001">
    <property type="protein sequence ID" value="TXC63007.1"/>
    <property type="molecule type" value="Genomic_DNA"/>
</dbReference>
<keyword evidence="2" id="KW-1185">Reference proteome</keyword>
<dbReference type="OrthoDB" id="5363652at2"/>
<comment type="caution">
    <text evidence="1">The sequence shown here is derived from an EMBL/GenBank/DDBJ whole genome shotgun (WGS) entry which is preliminary data.</text>
</comment>
<accession>A0A5C6TRN1</accession>
<dbReference type="RefSeq" id="WP_147042408.1">
    <property type="nucleotide sequence ID" value="NZ_BAABIR010000002.1"/>
</dbReference>
<name>A0A5C6TRN1_9SPHN</name>
<proteinExistence type="predicted"/>
<sequence>MLPPYAKPHLSFAQQVALLQQRGLAVTNQWQAERHLARIGYYRLKDYWYPLRQSRTAIRPDGSRYADVLEDFRPGTSFTQAVDLYVFDKQLRMLMADAIERIEVALRVDVAHTLGKRDAFAHRDTNFLDPKRSIAPRGPQTRHQKWLARADEAEQRSRADWVEEFRKNYSPPMPIWMAVETWDFGALSHLIEMAHPSDRVAISRKYGLSNSEVLSSWVKTLSYVRNVCAHHSAHCF</sequence>
<evidence type="ECO:0000313" key="1">
    <source>
        <dbReference type="EMBL" id="TXC63007.1"/>
    </source>
</evidence>
<reference evidence="1 2" key="1">
    <citation type="journal article" date="2015" name="J. Microbiol.">
        <title>Sphingosinicella ginsenosidimutans sp. nov., with ginsenoside converting activity.</title>
        <authorList>
            <person name="Kim J.K."/>
            <person name="Kang M.S."/>
            <person name="Park S.C."/>
            <person name="Kim K.M."/>
            <person name="Choi K."/>
            <person name="Yoon M.H."/>
            <person name="Im W.T."/>
        </authorList>
    </citation>
    <scope>NUCLEOTIDE SEQUENCE [LARGE SCALE GENOMIC DNA]</scope>
    <source>
        <strain evidence="1 2">BS-11</strain>
    </source>
</reference>
<dbReference type="Proteomes" id="UP000321249">
    <property type="component" value="Unassembled WGS sequence"/>
</dbReference>
<dbReference type="InterPro" id="IPR011664">
    <property type="entry name" value="Abi_system_AbiD/AbiF-like"/>
</dbReference>